<comment type="caution">
    <text evidence="3">The sequence shown here is derived from an EMBL/GenBank/DDBJ whole genome shotgun (WGS) entry which is preliminary data.</text>
</comment>
<dbReference type="AlphaFoldDB" id="A0A085B602"/>
<feature type="transmembrane region" description="Helical" evidence="1">
    <location>
        <begin position="20"/>
        <end position="41"/>
    </location>
</feature>
<sequence length="362" mass="42664">MSILKIDRVHFHTFDSLRFLSFLLVFLYHCSIPESNFLHYFSKAGNIGVSFFFVLSGFLITYILLIEKINHQNKVPLKRFFLRRILRIWPLYYLMVIFAFCTPFILSVLKLPSSNEGYYPNWFFTITFLENYVMMYKNMLPNVSPISVMWSLCIEEHFYIIWGLIFYFISFKNVPRLIVISILISVVFRLIYGNYGISYTDILTNIHYFAFGALPAYIFVFRKDMIQKLEKIPAIYKYVFALFVLLAIVVTTNFFIINKNVSAFVFGALFSILILMTLGEKNVFKISDQSILAWLGKYTYGLYLIHIICVQLFNKIGARLELHWFVVILLSFSVTVVLSYLSYHLFEKQFLKLKKRHNSADS</sequence>
<dbReference type="Proteomes" id="UP000028623">
    <property type="component" value="Unassembled WGS sequence"/>
</dbReference>
<dbReference type="EMBL" id="JPLY01000010">
    <property type="protein sequence ID" value="KFC17897.1"/>
    <property type="molecule type" value="Genomic_DNA"/>
</dbReference>
<organism evidence="3 4">
    <name type="scientific">Epilithonimonas lactis</name>
    <dbReference type="NCBI Taxonomy" id="421072"/>
    <lineage>
        <taxon>Bacteria</taxon>
        <taxon>Pseudomonadati</taxon>
        <taxon>Bacteroidota</taxon>
        <taxon>Flavobacteriia</taxon>
        <taxon>Flavobacteriales</taxon>
        <taxon>Weeksellaceae</taxon>
        <taxon>Chryseobacterium group</taxon>
        <taxon>Epilithonimonas</taxon>
    </lineage>
</organism>
<dbReference type="STRING" id="421072.SAMN04488097_0035"/>
<evidence type="ECO:0000259" key="2">
    <source>
        <dbReference type="Pfam" id="PF01757"/>
    </source>
</evidence>
<dbReference type="RefSeq" id="WP_034979876.1">
    <property type="nucleotide sequence ID" value="NZ_FOFI01000001.1"/>
</dbReference>
<keyword evidence="4" id="KW-1185">Reference proteome</keyword>
<dbReference type="GO" id="GO:0000271">
    <property type="term" value="P:polysaccharide biosynthetic process"/>
    <property type="evidence" value="ECO:0007669"/>
    <property type="project" value="TreeGrafter"/>
</dbReference>
<feature type="transmembrane region" description="Helical" evidence="1">
    <location>
        <begin position="177"/>
        <end position="196"/>
    </location>
</feature>
<proteinExistence type="predicted"/>
<name>A0A085B602_9FLAO</name>
<dbReference type="PANTHER" id="PTHR23028">
    <property type="entry name" value="ACETYLTRANSFERASE"/>
    <property type="match status" value="1"/>
</dbReference>
<dbReference type="InterPro" id="IPR002656">
    <property type="entry name" value="Acyl_transf_3_dom"/>
</dbReference>
<dbReference type="GO" id="GO:0016747">
    <property type="term" value="F:acyltransferase activity, transferring groups other than amino-acyl groups"/>
    <property type="evidence" value="ECO:0007669"/>
    <property type="project" value="InterPro"/>
</dbReference>
<keyword evidence="1" id="KW-0812">Transmembrane</keyword>
<dbReference type="PANTHER" id="PTHR23028:SF53">
    <property type="entry name" value="ACYL_TRANSF_3 DOMAIN-CONTAINING PROTEIN"/>
    <property type="match status" value="1"/>
</dbReference>
<keyword evidence="1" id="KW-1133">Transmembrane helix</keyword>
<feature type="transmembrane region" description="Helical" evidence="1">
    <location>
        <begin position="261"/>
        <end position="279"/>
    </location>
</feature>
<dbReference type="eggNOG" id="COG1835">
    <property type="taxonomic scope" value="Bacteria"/>
</dbReference>
<evidence type="ECO:0000256" key="1">
    <source>
        <dbReference type="SAM" id="Phobius"/>
    </source>
</evidence>
<protein>
    <recommendedName>
        <fullName evidence="2">Acyltransferase 3 domain-containing protein</fullName>
    </recommendedName>
</protein>
<accession>A0A085B602</accession>
<gene>
    <name evidence="3" type="ORF">IO89_19980</name>
</gene>
<feature type="domain" description="Acyltransferase 3" evidence="2">
    <location>
        <begin position="13"/>
        <end position="343"/>
    </location>
</feature>
<evidence type="ECO:0000313" key="4">
    <source>
        <dbReference type="Proteomes" id="UP000028623"/>
    </source>
</evidence>
<dbReference type="OrthoDB" id="290051at2"/>
<feature type="transmembrane region" description="Helical" evidence="1">
    <location>
        <begin position="325"/>
        <end position="346"/>
    </location>
</feature>
<dbReference type="InterPro" id="IPR050879">
    <property type="entry name" value="Acyltransferase_3"/>
</dbReference>
<feature type="transmembrane region" description="Helical" evidence="1">
    <location>
        <begin position="148"/>
        <end position="170"/>
    </location>
</feature>
<reference evidence="3 4" key="1">
    <citation type="submission" date="2014-07" db="EMBL/GenBank/DDBJ databases">
        <title>Epilithonimonas lactis LMG 22401 Genome.</title>
        <authorList>
            <person name="Pipes S.E."/>
            <person name="Stropko S.J."/>
        </authorList>
    </citation>
    <scope>NUCLEOTIDE SEQUENCE [LARGE SCALE GENOMIC DNA]</scope>
    <source>
        <strain evidence="3 4">LMG 24401</strain>
    </source>
</reference>
<feature type="transmembrane region" description="Helical" evidence="1">
    <location>
        <begin position="291"/>
        <end position="313"/>
    </location>
</feature>
<feature type="transmembrane region" description="Helical" evidence="1">
    <location>
        <begin position="86"/>
        <end position="109"/>
    </location>
</feature>
<keyword evidence="1" id="KW-0472">Membrane</keyword>
<evidence type="ECO:0000313" key="3">
    <source>
        <dbReference type="EMBL" id="KFC17897.1"/>
    </source>
</evidence>
<dbReference type="Pfam" id="PF01757">
    <property type="entry name" value="Acyl_transf_3"/>
    <property type="match status" value="1"/>
</dbReference>
<dbReference type="GO" id="GO:0016020">
    <property type="term" value="C:membrane"/>
    <property type="evidence" value="ECO:0007669"/>
    <property type="project" value="TreeGrafter"/>
</dbReference>
<feature type="transmembrane region" description="Helical" evidence="1">
    <location>
        <begin position="202"/>
        <end position="222"/>
    </location>
</feature>
<feature type="transmembrane region" description="Helical" evidence="1">
    <location>
        <begin position="234"/>
        <end position="255"/>
    </location>
</feature>
<feature type="transmembrane region" description="Helical" evidence="1">
    <location>
        <begin position="47"/>
        <end position="65"/>
    </location>
</feature>